<protein>
    <submittedName>
        <fullName evidence="1">Class I lanthipeptide</fullName>
    </submittedName>
</protein>
<reference evidence="1" key="1">
    <citation type="submission" date="2023-05" db="EMBL/GenBank/DDBJ databases">
        <authorList>
            <person name="Zhang X."/>
        </authorList>
    </citation>
    <scope>NUCLEOTIDE SEQUENCE</scope>
    <source>
        <strain evidence="1">YF14B1</strain>
    </source>
</reference>
<evidence type="ECO:0000313" key="2">
    <source>
        <dbReference type="Proteomes" id="UP001241110"/>
    </source>
</evidence>
<proteinExistence type="predicted"/>
<sequence>MKKKVKLKDSLSLSKETIAQLNEDQLKQLQGGALDDGSRNCSISCNDQQQLALGSCCNDSCN</sequence>
<dbReference type="Proteomes" id="UP001241110">
    <property type="component" value="Unassembled WGS sequence"/>
</dbReference>
<dbReference type="EMBL" id="JASJOS010000021">
    <property type="protein sequence ID" value="MDJ1485599.1"/>
    <property type="molecule type" value="Genomic_DNA"/>
</dbReference>
<accession>A0AAE3UD73</accession>
<organism evidence="1 2">
    <name type="scientific">Xanthocytophaga flava</name>
    <dbReference type="NCBI Taxonomy" id="3048013"/>
    <lineage>
        <taxon>Bacteria</taxon>
        <taxon>Pseudomonadati</taxon>
        <taxon>Bacteroidota</taxon>
        <taxon>Cytophagia</taxon>
        <taxon>Cytophagales</taxon>
        <taxon>Rhodocytophagaceae</taxon>
        <taxon>Xanthocytophaga</taxon>
    </lineage>
</organism>
<comment type="caution">
    <text evidence="1">The sequence shown here is derived from an EMBL/GenBank/DDBJ whole genome shotgun (WGS) entry which is preliminary data.</text>
</comment>
<dbReference type="InterPro" id="IPR058238">
    <property type="entry name" value="Lant_leader_dom"/>
</dbReference>
<dbReference type="NCBIfam" id="NF038153">
    <property type="entry name" value="lant_leader_L1a"/>
    <property type="match status" value="1"/>
</dbReference>
<gene>
    <name evidence="1" type="ORF">QNI16_34230</name>
</gene>
<evidence type="ECO:0000313" key="1">
    <source>
        <dbReference type="EMBL" id="MDJ1485599.1"/>
    </source>
</evidence>
<name>A0AAE3UD73_9BACT</name>
<dbReference type="AlphaFoldDB" id="A0AAE3UD73"/>
<dbReference type="RefSeq" id="WP_313988364.1">
    <property type="nucleotide sequence ID" value="NZ_JASJOS010000021.1"/>
</dbReference>